<dbReference type="Proteomes" id="UP001248709">
    <property type="component" value="Unassembled WGS sequence"/>
</dbReference>
<proteinExistence type="predicted"/>
<name>A0ABU3H4T8_9BACL</name>
<keyword evidence="2" id="KW-1185">Reference proteome</keyword>
<evidence type="ECO:0000313" key="1">
    <source>
        <dbReference type="EMBL" id="MDT3425844.1"/>
    </source>
</evidence>
<protein>
    <submittedName>
        <fullName evidence="1">Uncharacterized protein</fullName>
    </submittedName>
</protein>
<accession>A0ABU3H4T8</accession>
<sequence>MMSLSEYIEGLLGEEEPLLEVEPASHLSLRKEGEDE</sequence>
<reference evidence="1 2" key="1">
    <citation type="submission" date="2023-07" db="EMBL/GenBank/DDBJ databases">
        <title>Genomic Encyclopedia of Type Strains, Phase IV (KMG-IV): sequencing the most valuable type-strain genomes for metagenomic binning, comparative biology and taxonomic classification.</title>
        <authorList>
            <person name="Goeker M."/>
        </authorList>
    </citation>
    <scope>NUCLEOTIDE SEQUENCE [LARGE SCALE GENOMIC DNA]</scope>
    <source>
        <strain evidence="1 2">T98</strain>
    </source>
</reference>
<dbReference type="EMBL" id="JAUSUY010000004">
    <property type="protein sequence ID" value="MDT3425844.1"/>
    <property type="molecule type" value="Genomic_DNA"/>
</dbReference>
<comment type="caution">
    <text evidence="1">The sequence shown here is derived from an EMBL/GenBank/DDBJ whole genome shotgun (WGS) entry which is preliminary data.</text>
</comment>
<evidence type="ECO:0000313" key="2">
    <source>
        <dbReference type="Proteomes" id="UP001248709"/>
    </source>
</evidence>
<organism evidence="1 2">
    <name type="scientific">Paenibacillus forsythiae</name>
    <dbReference type="NCBI Taxonomy" id="365616"/>
    <lineage>
        <taxon>Bacteria</taxon>
        <taxon>Bacillati</taxon>
        <taxon>Bacillota</taxon>
        <taxon>Bacilli</taxon>
        <taxon>Bacillales</taxon>
        <taxon>Paenibacillaceae</taxon>
        <taxon>Paenibacillus</taxon>
    </lineage>
</organism>
<gene>
    <name evidence="1" type="ORF">J2Z22_001363</name>
</gene>